<dbReference type="EMBL" id="GG692427">
    <property type="protein sequence ID" value="EER40087.1"/>
    <property type="molecule type" value="Genomic_DNA"/>
</dbReference>
<dbReference type="OMA" id="YESTIFR"/>
<evidence type="ECO:0000313" key="2">
    <source>
        <dbReference type="Proteomes" id="UP000002624"/>
    </source>
</evidence>
<dbReference type="AlphaFoldDB" id="C6HH03"/>
<proteinExistence type="predicted"/>
<name>C6HH03_AJECH</name>
<gene>
    <name evidence="1" type="ORF">HCDG_05484</name>
</gene>
<dbReference type="Proteomes" id="UP000002624">
    <property type="component" value="Unassembled WGS sequence"/>
</dbReference>
<reference evidence="2" key="1">
    <citation type="submission" date="2009-05" db="EMBL/GenBank/DDBJ databases">
        <title>The genome sequence of Ajellomyces capsulatus strain H143.</title>
        <authorList>
            <person name="Champion M."/>
            <person name="Cuomo C.A."/>
            <person name="Ma L.-J."/>
            <person name="Henn M.R."/>
            <person name="Sil A."/>
            <person name="Goldman B."/>
            <person name="Young S.K."/>
            <person name="Kodira C.D."/>
            <person name="Zeng Q."/>
            <person name="Koehrsen M."/>
            <person name="Alvarado L."/>
            <person name="Berlin A.M."/>
            <person name="Borenstein D."/>
            <person name="Chen Z."/>
            <person name="Engels R."/>
            <person name="Freedman E."/>
            <person name="Gellesch M."/>
            <person name="Goldberg J."/>
            <person name="Griggs A."/>
            <person name="Gujja S."/>
            <person name="Heiman D.I."/>
            <person name="Hepburn T.A."/>
            <person name="Howarth C."/>
            <person name="Jen D."/>
            <person name="Larson L."/>
            <person name="Lewis B."/>
            <person name="Mehta T."/>
            <person name="Park D."/>
            <person name="Pearson M."/>
            <person name="Roberts A."/>
            <person name="Saif S."/>
            <person name="Shea T.D."/>
            <person name="Shenoy N."/>
            <person name="Sisk P."/>
            <person name="Stolte C."/>
            <person name="Sykes S."/>
            <person name="Walk T."/>
            <person name="White J."/>
            <person name="Yandava C."/>
            <person name="Klein B."/>
            <person name="McEwen J.G."/>
            <person name="Puccia R."/>
            <person name="Goldman G.H."/>
            <person name="Felipe M.S."/>
            <person name="Nino-Vega G."/>
            <person name="San-Blas G."/>
            <person name="Taylor J.W."/>
            <person name="Mendoza L."/>
            <person name="Galagan J.E."/>
            <person name="Nusbaum C."/>
            <person name="Birren B.W."/>
        </authorList>
    </citation>
    <scope>NUCLEOTIDE SEQUENCE [LARGE SCALE GENOMIC DNA]</scope>
    <source>
        <strain evidence="2">H143</strain>
    </source>
</reference>
<dbReference type="HOGENOM" id="CLU_1488617_0_0_1"/>
<organism evidence="1 2">
    <name type="scientific">Ajellomyces capsulatus (strain H143)</name>
    <name type="common">Darling's disease fungus</name>
    <name type="synonym">Histoplasma capsulatum</name>
    <dbReference type="NCBI Taxonomy" id="544712"/>
    <lineage>
        <taxon>Eukaryota</taxon>
        <taxon>Fungi</taxon>
        <taxon>Dikarya</taxon>
        <taxon>Ascomycota</taxon>
        <taxon>Pezizomycotina</taxon>
        <taxon>Eurotiomycetes</taxon>
        <taxon>Eurotiomycetidae</taxon>
        <taxon>Onygenales</taxon>
        <taxon>Ajellomycetaceae</taxon>
        <taxon>Histoplasma</taxon>
    </lineage>
</organism>
<sequence length="181" mass="19652">MPVLRALCGEDYSPDINAPPDTGAVDIATQDIARFIALHLCGVLWAQGSCGYSSLLEELNLTPWALMSDSCSTLKQLMVEKGSGQNFQQLVNSGASSNQNCVYPPIVAVSAGTNQYSNVSLDMTLIHSFVTVLMKWRYTVLVDYESTIFRSWLKISVISQSHSRSHGGVQAGSLHVLVKQG</sequence>
<protein>
    <submittedName>
        <fullName evidence="1">Uncharacterized protein</fullName>
    </submittedName>
</protein>
<evidence type="ECO:0000313" key="1">
    <source>
        <dbReference type="EMBL" id="EER40087.1"/>
    </source>
</evidence>
<dbReference type="OrthoDB" id="10287023at2759"/>
<dbReference type="VEuPathDB" id="FungiDB:HCDG_05484"/>
<accession>C6HH03</accession>